<dbReference type="AlphaFoldDB" id="A0A2S8BPB8"/>
<reference evidence="3 4" key="1">
    <citation type="journal article" date="2017" name="Int. J. Syst. Evol. Microbiol.">
        <title>Mycobacterium talmoniae sp. nov., a slowly growing mycobacterium isolated from human respiratory samples.</title>
        <authorList>
            <person name="Davidson R.M."/>
            <person name="DeGroote M.A."/>
            <person name="Marola J.L."/>
            <person name="Buss S."/>
            <person name="Jones V."/>
            <person name="McNeil M.R."/>
            <person name="Freifeld A.G."/>
            <person name="Elaine Epperson L."/>
            <person name="Hasan N.A."/>
            <person name="Jackson M."/>
            <person name="Iwen P.C."/>
            <person name="Salfinger M."/>
            <person name="Strong M."/>
        </authorList>
    </citation>
    <scope>NUCLEOTIDE SEQUENCE [LARGE SCALE GENOMIC DNA]</scope>
    <source>
        <strain evidence="3 4">ATCC BAA-2683</strain>
    </source>
</reference>
<dbReference type="Proteomes" id="UP000238296">
    <property type="component" value="Unassembled WGS sequence"/>
</dbReference>
<proteinExistence type="predicted"/>
<accession>A0A2S8BPB8</accession>
<dbReference type="EMBL" id="PPEA01000185">
    <property type="protein sequence ID" value="PQM48483.1"/>
    <property type="molecule type" value="Genomic_DNA"/>
</dbReference>
<evidence type="ECO:0000313" key="3">
    <source>
        <dbReference type="EMBL" id="PQM48483.1"/>
    </source>
</evidence>
<evidence type="ECO:0000256" key="2">
    <source>
        <dbReference type="SAM" id="SignalP"/>
    </source>
</evidence>
<feature type="region of interest" description="Disordered" evidence="1">
    <location>
        <begin position="1"/>
        <end position="25"/>
    </location>
</feature>
<evidence type="ECO:0000313" key="4">
    <source>
        <dbReference type="Proteomes" id="UP000238296"/>
    </source>
</evidence>
<organism evidence="3 4">
    <name type="scientific">Mycobacterium talmoniae</name>
    <dbReference type="NCBI Taxonomy" id="1858794"/>
    <lineage>
        <taxon>Bacteria</taxon>
        <taxon>Bacillati</taxon>
        <taxon>Actinomycetota</taxon>
        <taxon>Actinomycetes</taxon>
        <taxon>Mycobacteriales</taxon>
        <taxon>Mycobacteriaceae</taxon>
        <taxon>Mycobacterium</taxon>
    </lineage>
</organism>
<feature type="chain" id="PRO_5039498259" evidence="2">
    <location>
        <begin position="22"/>
        <end position="86"/>
    </location>
</feature>
<protein>
    <submittedName>
        <fullName evidence="3">Uncharacterized protein</fullName>
    </submittedName>
</protein>
<comment type="caution">
    <text evidence="3">The sequence shown here is derived from an EMBL/GenBank/DDBJ whole genome shotgun (WGS) entry which is preliminary data.</text>
</comment>
<sequence length="86" mass="9043">MVAKTSSMSPARALASTYATAAASRPSPICPVVTMLRVPEPAIRSTDHRRKGNRRLSVMMDSVGSTDSDRSATLPAGLPLSTCLRG</sequence>
<keyword evidence="2" id="KW-0732">Signal</keyword>
<feature type="signal peptide" evidence="2">
    <location>
        <begin position="1"/>
        <end position="21"/>
    </location>
</feature>
<gene>
    <name evidence="3" type="ORF">C1Y40_01300</name>
</gene>
<evidence type="ECO:0000256" key="1">
    <source>
        <dbReference type="SAM" id="MobiDB-lite"/>
    </source>
</evidence>
<name>A0A2S8BPB8_9MYCO</name>
<feature type="compositionally biased region" description="Low complexity" evidence="1">
    <location>
        <begin position="10"/>
        <end position="25"/>
    </location>
</feature>